<dbReference type="FunFam" id="3.30.200.20:FF:000003">
    <property type="entry name" value="Non-specific serine/threonine protein kinase"/>
    <property type="match status" value="1"/>
</dbReference>
<keyword evidence="6 7" id="KW-0067">ATP-binding</keyword>
<evidence type="ECO:0000256" key="8">
    <source>
        <dbReference type="SAM" id="MobiDB-lite"/>
    </source>
</evidence>
<dbReference type="SMART" id="SM00220">
    <property type="entry name" value="S_TKc"/>
    <property type="match status" value="1"/>
</dbReference>
<evidence type="ECO:0000256" key="6">
    <source>
        <dbReference type="ARBA" id="ARBA00022840"/>
    </source>
</evidence>
<keyword evidence="3" id="KW-0808">Transferase</keyword>
<sequence>MFKTNSNAVGHYILGKTLGEGTFGKVKLGTHILTGEKVAVKVLEKTKIKDKKDVERISREIKILKQTHHPNVVQLYEIIETDKDLYLVMEFAQGGELFDIIVQNQRLKEKLACKYFQELVAAINYIHSIGICHRDLKPENLLIDYDQSLKMVDFGLSNMYEQGGLLKTACGSPCYAAPEDQKTSNLYKKILSAEYTLPKFLSEDAKDMISKIFVTNPDERIGIEEIRNHPWYKLHQPECQSFNTQRNLTQINIKIVNQLESQLGFNKESLIKSIKNNKHNHLTATYYLLLKKLMVRQNRPYLESFFPESLAKFTRVKQKQTLRERGQEENVNLLAPTVDQLVLKQHRREQSHNPTQTVESRNARWQAEAERKAESCERPLFEEDYEIVKSKNVRDNTNEGTNKIIVGRNSFLSQNSPDVTNYKAKLDPLKNMQKLSNPLNMTQFNEIDRHQPNSIINNQKHDQSALDYALKSSLNMTQNPQIIKGVSQGGHRKNNSMNDQFANQIKIKNFSQQENIKNLMNNIALISKKVKERGSSNDGNKEQREVTINYAKMNQTFSYQPNPGMAIDTEKSQNQTKENNSRNSTNRNSQSFFKTNSNIRKDSVFSSKQGTRPYSNGGQSQDKNSQYGQTTTAGTRTQNNQSPQIDNNKILQKQSKSTQKPGHITRSRDQKHVIDNSIDNLSGSFIGIQQFLGPQRNNNTNIQNLNESILLQYSTQNQSIAQQIERKQQRRASNNLNFNPNQAQIQAAQPYNGRNNSQIVFNQNVQNYSTTVQNRPLKTPINAQEIGLNISELYNHYQAKQRQQQKQISQKANQSFYIQPNNNDPILVDQKNKTFYQLNNNQVLELSKNKIVFNNNNLSNPQNTVSGGINNINYNNVSGKKVFSPIRLLQNQMQNQNMTVGGKGYHRPSKTQFNGSRNFDSLKNVSNNTNMQGVVPPPTYKDQ</sequence>
<feature type="binding site" evidence="7">
    <location>
        <position position="41"/>
    </location>
    <ligand>
        <name>ATP</name>
        <dbReference type="ChEBI" id="CHEBI:30616"/>
    </ligand>
</feature>
<dbReference type="PANTHER" id="PTHR24346">
    <property type="entry name" value="MAP/MICROTUBULE AFFINITY-REGULATING KINASE"/>
    <property type="match status" value="1"/>
</dbReference>
<comment type="subunit">
    <text evidence="1">Monomer.</text>
</comment>
<evidence type="ECO:0000256" key="5">
    <source>
        <dbReference type="ARBA" id="ARBA00022777"/>
    </source>
</evidence>
<dbReference type="CDD" id="cd14335">
    <property type="entry name" value="UBA_SnRK1_plant"/>
    <property type="match status" value="1"/>
</dbReference>
<keyword evidence="2" id="KW-0723">Serine/threonine-protein kinase</keyword>
<dbReference type="PROSITE" id="PS00107">
    <property type="entry name" value="PROTEIN_KINASE_ATP"/>
    <property type="match status" value="1"/>
</dbReference>
<evidence type="ECO:0000256" key="4">
    <source>
        <dbReference type="ARBA" id="ARBA00022741"/>
    </source>
</evidence>
<name>A0A078A9G8_STYLE</name>
<evidence type="ECO:0000256" key="1">
    <source>
        <dbReference type="ARBA" id="ARBA00011245"/>
    </source>
</evidence>
<keyword evidence="4 7" id="KW-0547">Nucleotide-binding</keyword>
<feature type="region of interest" description="Disordered" evidence="8">
    <location>
        <begin position="556"/>
        <end position="670"/>
    </location>
</feature>
<dbReference type="InParanoid" id="A0A078A9G8"/>
<dbReference type="GO" id="GO:0005524">
    <property type="term" value="F:ATP binding"/>
    <property type="evidence" value="ECO:0007669"/>
    <property type="project" value="UniProtKB-UniRule"/>
</dbReference>
<proteinExistence type="predicted"/>
<reference evidence="10 11" key="1">
    <citation type="submission" date="2014-06" db="EMBL/GenBank/DDBJ databases">
        <authorList>
            <person name="Swart Estienne"/>
        </authorList>
    </citation>
    <scope>NUCLEOTIDE SEQUENCE [LARGE SCALE GENOMIC DNA]</scope>
    <source>
        <strain evidence="10 11">130c</strain>
    </source>
</reference>
<evidence type="ECO:0000313" key="10">
    <source>
        <dbReference type="EMBL" id="CDW78859.1"/>
    </source>
</evidence>
<dbReference type="OrthoDB" id="348166at2759"/>
<evidence type="ECO:0000259" key="9">
    <source>
        <dbReference type="PROSITE" id="PS50011"/>
    </source>
</evidence>
<dbReference type="CDD" id="cd14003">
    <property type="entry name" value="STKc_AMPK-like"/>
    <property type="match status" value="1"/>
</dbReference>
<dbReference type="InterPro" id="IPR011009">
    <property type="entry name" value="Kinase-like_dom_sf"/>
</dbReference>
<dbReference type="PANTHER" id="PTHR24346:SF82">
    <property type="entry name" value="KP78A-RELATED"/>
    <property type="match status" value="1"/>
</dbReference>
<dbReference type="GO" id="GO:0005737">
    <property type="term" value="C:cytoplasm"/>
    <property type="evidence" value="ECO:0007669"/>
    <property type="project" value="TreeGrafter"/>
</dbReference>
<dbReference type="AlphaFoldDB" id="A0A078A9G8"/>
<dbReference type="InterPro" id="IPR008271">
    <property type="entry name" value="Ser/Thr_kinase_AS"/>
</dbReference>
<evidence type="ECO:0000256" key="3">
    <source>
        <dbReference type="ARBA" id="ARBA00022679"/>
    </source>
</evidence>
<dbReference type="FunFam" id="1.10.510.10:FF:000571">
    <property type="entry name" value="Maternal embryonic leucine zipper kinase"/>
    <property type="match status" value="1"/>
</dbReference>
<dbReference type="EMBL" id="CCKQ01007481">
    <property type="protein sequence ID" value="CDW78859.1"/>
    <property type="molecule type" value="Genomic_DNA"/>
</dbReference>
<organism evidence="10 11">
    <name type="scientific">Stylonychia lemnae</name>
    <name type="common">Ciliate</name>
    <dbReference type="NCBI Taxonomy" id="5949"/>
    <lineage>
        <taxon>Eukaryota</taxon>
        <taxon>Sar</taxon>
        <taxon>Alveolata</taxon>
        <taxon>Ciliophora</taxon>
        <taxon>Intramacronucleata</taxon>
        <taxon>Spirotrichea</taxon>
        <taxon>Stichotrichia</taxon>
        <taxon>Sporadotrichida</taxon>
        <taxon>Oxytrichidae</taxon>
        <taxon>Stylonychinae</taxon>
        <taxon>Stylonychia</taxon>
    </lineage>
</organism>
<dbReference type="GO" id="GO:0004674">
    <property type="term" value="F:protein serine/threonine kinase activity"/>
    <property type="evidence" value="ECO:0007669"/>
    <property type="project" value="UniProtKB-KW"/>
</dbReference>
<accession>A0A078A9G8</accession>
<dbReference type="SUPFAM" id="SSF56112">
    <property type="entry name" value="Protein kinase-like (PK-like)"/>
    <property type="match status" value="1"/>
</dbReference>
<keyword evidence="5 10" id="KW-0418">Kinase</keyword>
<feature type="domain" description="Protein kinase" evidence="9">
    <location>
        <begin position="12"/>
        <end position="232"/>
    </location>
</feature>
<dbReference type="InterPro" id="IPR017441">
    <property type="entry name" value="Protein_kinase_ATP_BS"/>
</dbReference>
<gene>
    <name evidence="10" type="primary">Contig1568.g1708</name>
    <name evidence="10" type="ORF">STYLEM_7843</name>
</gene>
<feature type="compositionally biased region" description="Low complexity" evidence="8">
    <location>
        <begin position="581"/>
        <end position="591"/>
    </location>
</feature>
<feature type="compositionally biased region" description="Polar residues" evidence="8">
    <location>
        <begin position="910"/>
        <end position="932"/>
    </location>
</feature>
<dbReference type="PROSITE" id="PS50011">
    <property type="entry name" value="PROTEIN_KINASE_DOM"/>
    <property type="match status" value="1"/>
</dbReference>
<dbReference type="GO" id="GO:0035556">
    <property type="term" value="P:intracellular signal transduction"/>
    <property type="evidence" value="ECO:0007669"/>
    <property type="project" value="TreeGrafter"/>
</dbReference>
<dbReference type="Pfam" id="PF00069">
    <property type="entry name" value="Pkinase"/>
    <property type="match status" value="1"/>
</dbReference>
<keyword evidence="11" id="KW-1185">Reference proteome</keyword>
<protein>
    <submittedName>
        <fullName evidence="10">Serine threonine protein kinase</fullName>
    </submittedName>
</protein>
<dbReference type="PROSITE" id="PS00108">
    <property type="entry name" value="PROTEIN_KINASE_ST"/>
    <property type="match status" value="1"/>
</dbReference>
<evidence type="ECO:0000256" key="2">
    <source>
        <dbReference type="ARBA" id="ARBA00022527"/>
    </source>
</evidence>
<feature type="region of interest" description="Disordered" evidence="8">
    <location>
        <begin position="901"/>
        <end position="943"/>
    </location>
</feature>
<evidence type="ECO:0000256" key="7">
    <source>
        <dbReference type="PROSITE-ProRule" id="PRU10141"/>
    </source>
</evidence>
<feature type="compositionally biased region" description="Polar residues" evidence="8">
    <location>
        <begin position="592"/>
        <end position="660"/>
    </location>
</feature>
<dbReference type="InterPro" id="IPR000719">
    <property type="entry name" value="Prot_kinase_dom"/>
</dbReference>
<evidence type="ECO:0000313" key="11">
    <source>
        <dbReference type="Proteomes" id="UP000039865"/>
    </source>
</evidence>
<dbReference type="Proteomes" id="UP000039865">
    <property type="component" value="Unassembled WGS sequence"/>
</dbReference>
<dbReference type="Gene3D" id="1.10.510.10">
    <property type="entry name" value="Transferase(Phosphotransferase) domain 1"/>
    <property type="match status" value="1"/>
</dbReference>